<comment type="caution">
    <text evidence="1">The sequence shown here is derived from an EMBL/GenBank/DDBJ whole genome shotgun (WGS) entry which is preliminary data.</text>
</comment>
<reference evidence="1 2" key="1">
    <citation type="submission" date="2019-09" db="EMBL/GenBank/DDBJ databases">
        <title>NBRP : Genome information of microbial organism related human and environment.</title>
        <authorList>
            <person name="Hattori M."/>
            <person name="Oshima K."/>
            <person name="Inaba H."/>
            <person name="Suda W."/>
            <person name="Sakamoto M."/>
            <person name="Iino T."/>
            <person name="Kitahara M."/>
            <person name="Oshida Y."/>
            <person name="Iida T."/>
            <person name="Kudo T."/>
            <person name="Itoh T."/>
            <person name="Ohkuma M."/>
        </authorList>
    </citation>
    <scope>NUCLEOTIDE SEQUENCE [LARGE SCALE GENOMIC DNA]</scope>
    <source>
        <strain evidence="1 2">Hi-2</strain>
    </source>
</reference>
<dbReference type="Proteomes" id="UP000322084">
    <property type="component" value="Unassembled WGS sequence"/>
</dbReference>
<sequence length="48" mass="5288">MACTIHYADGSTKDVTLLCRIDTVDEVGYFENGGILHYVLRRLASKAA</sequence>
<dbReference type="SUPFAM" id="SSF52016">
    <property type="entry name" value="LeuD/IlvD-like"/>
    <property type="match status" value="1"/>
</dbReference>
<evidence type="ECO:0008006" key="3">
    <source>
        <dbReference type="Google" id="ProtNLM"/>
    </source>
</evidence>
<dbReference type="AlphaFoldDB" id="A0A5A7MNZ2"/>
<evidence type="ECO:0000313" key="2">
    <source>
        <dbReference type="Proteomes" id="UP000322084"/>
    </source>
</evidence>
<protein>
    <recommendedName>
        <fullName evidence="3">Aconitate hydratase</fullName>
    </recommendedName>
</protein>
<accession>A0A5A7MNZ2</accession>
<dbReference type="EMBL" id="BKCL01000003">
    <property type="protein sequence ID" value="GEQ97710.1"/>
    <property type="molecule type" value="Genomic_DNA"/>
</dbReference>
<evidence type="ECO:0000313" key="1">
    <source>
        <dbReference type="EMBL" id="GEQ97710.1"/>
    </source>
</evidence>
<dbReference type="Gene3D" id="3.20.19.10">
    <property type="entry name" value="Aconitase, domain 4"/>
    <property type="match status" value="1"/>
</dbReference>
<gene>
    <name evidence="1" type="ORF">JCM17844_13470</name>
</gene>
<organism evidence="1 2">
    <name type="scientific">Iodidimonas gelatinilytica</name>
    <dbReference type="NCBI Taxonomy" id="1236966"/>
    <lineage>
        <taxon>Bacteria</taxon>
        <taxon>Pseudomonadati</taxon>
        <taxon>Pseudomonadota</taxon>
        <taxon>Alphaproteobacteria</taxon>
        <taxon>Iodidimonadales</taxon>
        <taxon>Iodidimonadaceae</taxon>
        <taxon>Iodidimonas</taxon>
    </lineage>
</organism>
<proteinExistence type="predicted"/>
<dbReference type="InterPro" id="IPR015928">
    <property type="entry name" value="Aconitase/3IPM_dehydase_swvl"/>
</dbReference>
<name>A0A5A7MNZ2_9PROT</name>